<evidence type="ECO:0000313" key="2">
    <source>
        <dbReference type="Proteomes" id="UP000054653"/>
    </source>
</evidence>
<dbReference type="EMBL" id="JYDI01000059">
    <property type="protein sequence ID" value="KRY55182.1"/>
    <property type="molecule type" value="Genomic_DNA"/>
</dbReference>
<reference evidence="1 2" key="1">
    <citation type="submission" date="2015-01" db="EMBL/GenBank/DDBJ databases">
        <title>Evolution of Trichinella species and genotypes.</title>
        <authorList>
            <person name="Korhonen P.K."/>
            <person name="Edoardo P."/>
            <person name="Giuseppe L.R."/>
            <person name="Gasser R.B."/>
        </authorList>
    </citation>
    <scope>NUCLEOTIDE SEQUENCE [LARGE SCALE GENOMIC DNA]</scope>
    <source>
        <strain evidence="1">ISS120</strain>
    </source>
</reference>
<keyword evidence="2" id="KW-1185">Reference proteome</keyword>
<gene>
    <name evidence="1" type="ORF">T03_13071</name>
</gene>
<sequence length="83" mass="9744">MCMDFPAIFAHLKKFMQTSFETTFNSNFQSPTTATYAALLKHYMLIQVQFSLCWSHENKLSHIAFIVFHINTPQRIVLQLFNN</sequence>
<comment type="caution">
    <text evidence="1">The sequence shown here is derived from an EMBL/GenBank/DDBJ whole genome shotgun (WGS) entry which is preliminary data.</text>
</comment>
<name>A0A0V1D154_TRIBR</name>
<dbReference type="Proteomes" id="UP000054653">
    <property type="component" value="Unassembled WGS sequence"/>
</dbReference>
<evidence type="ECO:0000313" key="1">
    <source>
        <dbReference type="EMBL" id="KRY55182.1"/>
    </source>
</evidence>
<dbReference type="AlphaFoldDB" id="A0A0V1D154"/>
<accession>A0A0V1D154</accession>
<proteinExistence type="predicted"/>
<organism evidence="1 2">
    <name type="scientific">Trichinella britovi</name>
    <name type="common">Parasitic roundworm</name>
    <dbReference type="NCBI Taxonomy" id="45882"/>
    <lineage>
        <taxon>Eukaryota</taxon>
        <taxon>Metazoa</taxon>
        <taxon>Ecdysozoa</taxon>
        <taxon>Nematoda</taxon>
        <taxon>Enoplea</taxon>
        <taxon>Dorylaimia</taxon>
        <taxon>Trichinellida</taxon>
        <taxon>Trichinellidae</taxon>
        <taxon>Trichinella</taxon>
    </lineage>
</organism>
<protein>
    <submittedName>
        <fullName evidence="1">Uncharacterized protein</fullName>
    </submittedName>
</protein>